<proteinExistence type="predicted"/>
<evidence type="ECO:0000313" key="3">
    <source>
        <dbReference type="EMBL" id="KAK7867402.1"/>
    </source>
</evidence>
<feature type="compositionally biased region" description="Basic and acidic residues" evidence="2">
    <location>
        <begin position="29"/>
        <end position="40"/>
    </location>
</feature>
<dbReference type="Pfam" id="PF15558">
    <property type="entry name" value="DUF4659"/>
    <property type="match status" value="1"/>
</dbReference>
<keyword evidence="4" id="KW-1185">Reference proteome</keyword>
<keyword evidence="1" id="KW-0175">Coiled coil</keyword>
<dbReference type="PANTHER" id="PTHR33663">
    <property type="entry name" value="COILED-COIL DOMAIN-CONTAINING PROTEIN 177"/>
    <property type="match status" value="1"/>
</dbReference>
<organism evidence="3 4">
    <name type="scientific">Gryllus longicercus</name>
    <dbReference type="NCBI Taxonomy" id="2509291"/>
    <lineage>
        <taxon>Eukaryota</taxon>
        <taxon>Metazoa</taxon>
        <taxon>Ecdysozoa</taxon>
        <taxon>Arthropoda</taxon>
        <taxon>Hexapoda</taxon>
        <taxon>Insecta</taxon>
        <taxon>Pterygota</taxon>
        <taxon>Neoptera</taxon>
        <taxon>Polyneoptera</taxon>
        <taxon>Orthoptera</taxon>
        <taxon>Ensifera</taxon>
        <taxon>Gryllidea</taxon>
        <taxon>Grylloidea</taxon>
        <taxon>Gryllidae</taxon>
        <taxon>Gryllinae</taxon>
        <taxon>Gryllus</taxon>
    </lineage>
</organism>
<feature type="compositionally biased region" description="Polar residues" evidence="2">
    <location>
        <begin position="69"/>
        <end position="87"/>
    </location>
</feature>
<accession>A0AAN9Z954</accession>
<reference evidence="3 4" key="1">
    <citation type="submission" date="2024-03" db="EMBL/GenBank/DDBJ databases">
        <title>The genome assembly and annotation of the cricket Gryllus longicercus Weissman &amp; Gray.</title>
        <authorList>
            <person name="Szrajer S."/>
            <person name="Gray D."/>
            <person name="Ylla G."/>
        </authorList>
    </citation>
    <scope>NUCLEOTIDE SEQUENCE [LARGE SCALE GENOMIC DNA]</scope>
    <source>
        <strain evidence="3">DAG 2021-001</strain>
        <tissue evidence="3">Whole body minus gut</tissue>
    </source>
</reference>
<protein>
    <recommendedName>
        <fullName evidence="5">Coiled-coil domain-containing protein 177</fullName>
    </recommendedName>
</protein>
<gene>
    <name evidence="3" type="ORF">R5R35_003831</name>
</gene>
<evidence type="ECO:0000313" key="4">
    <source>
        <dbReference type="Proteomes" id="UP001378592"/>
    </source>
</evidence>
<feature type="region of interest" description="Disordered" evidence="2">
    <location>
        <begin position="541"/>
        <end position="565"/>
    </location>
</feature>
<sequence length="662" mass="76639">MTPGGSTPMKENAPPYTDISKEQLNFDSITRKDLLDKENLSRASVKQISDNIVLKSQENKEKTEKSNDSDSAINGTPTPTPSPQSWNKVLYLTGGGEEETVSSSSSKKKPSSPPPRAFHVGRAKRSLPRSCLNRKISLNAKSSPVPTCSFSRPGSVSSNSSTLSSLSNSAFKSARKLNTCSREHTRYVHPKLPRPESKSLPLSASTIKRRKGSSVLSLTDSSRKGNSPECGLNRNYDSNNNSSRESRLSSASAIFSRRKHVSFGYLSPDDLGLSEHDRRILESMALKKELERECDEFAHQAHILWEQDREIREQLNQEHAQKWKEYVAEKRRIENAENTRKWEEMKKSLRKSQQLLEQNIREKEEHAAQRKKSIDEKKLNAAGERGLVAAKRRAEVEAAHQLMELETALWQQAIDEQQRQRLEKAECTRLQQKETYRRRVASTNRVEELRHQERWLQVKEETEAALVALRQLCRQREKRAQERYQQLLQDRDRHIKTQSLERAIKFQQVRELHDELEIGLEKWQEQVLALQWEATQKAERNASRNVESKRQRVEMENRARRQHHSKLMERISREDEARVRYIRELIMQKEAKMKRMAQERDLAIRESRLQAQTTADLREHLRRTLSPETFDRKVARVALEMRVAGRPPTASPTMTRSHIFLG</sequence>
<feature type="coiled-coil region" evidence="1">
    <location>
        <begin position="459"/>
        <end position="526"/>
    </location>
</feature>
<feature type="compositionally biased region" description="Basic and acidic residues" evidence="2">
    <location>
        <begin position="57"/>
        <end position="68"/>
    </location>
</feature>
<feature type="compositionally biased region" description="Low complexity" evidence="2">
    <location>
        <begin position="155"/>
        <end position="168"/>
    </location>
</feature>
<feature type="compositionally biased region" description="Polar residues" evidence="2">
    <location>
        <begin position="41"/>
        <end position="56"/>
    </location>
</feature>
<feature type="compositionally biased region" description="Basic and acidic residues" evidence="2">
    <location>
        <begin position="541"/>
        <end position="559"/>
    </location>
</feature>
<feature type="region of interest" description="Disordered" evidence="2">
    <location>
        <begin position="142"/>
        <end position="168"/>
    </location>
</feature>
<comment type="caution">
    <text evidence="3">The sequence shown here is derived from an EMBL/GenBank/DDBJ whole genome shotgun (WGS) entry which is preliminary data.</text>
</comment>
<dbReference type="PANTHER" id="PTHR33663:SF2">
    <property type="entry name" value="COILED-COIL DOMAIN-CONTAINING PROTEIN 177"/>
    <property type="match status" value="1"/>
</dbReference>
<name>A0AAN9Z954_9ORTH</name>
<dbReference type="InterPro" id="IPR029090">
    <property type="entry name" value="DUF4659"/>
</dbReference>
<evidence type="ECO:0000256" key="2">
    <source>
        <dbReference type="SAM" id="MobiDB-lite"/>
    </source>
</evidence>
<feature type="region of interest" description="Disordered" evidence="2">
    <location>
        <begin position="1"/>
        <end position="129"/>
    </location>
</feature>
<evidence type="ECO:0000256" key="1">
    <source>
        <dbReference type="SAM" id="Coils"/>
    </source>
</evidence>
<dbReference type="Proteomes" id="UP001378592">
    <property type="component" value="Unassembled WGS sequence"/>
</dbReference>
<feature type="compositionally biased region" description="Low complexity" evidence="2">
    <location>
        <begin position="233"/>
        <end position="245"/>
    </location>
</feature>
<feature type="region of interest" description="Disordered" evidence="2">
    <location>
        <begin position="182"/>
        <end position="245"/>
    </location>
</feature>
<evidence type="ECO:0008006" key="5">
    <source>
        <dbReference type="Google" id="ProtNLM"/>
    </source>
</evidence>
<feature type="compositionally biased region" description="Polar residues" evidence="2">
    <location>
        <begin position="142"/>
        <end position="154"/>
    </location>
</feature>
<dbReference type="EMBL" id="JAZDUA010000120">
    <property type="protein sequence ID" value="KAK7867402.1"/>
    <property type="molecule type" value="Genomic_DNA"/>
</dbReference>
<dbReference type="AlphaFoldDB" id="A0AAN9Z954"/>